<dbReference type="RefSeq" id="WP_151080281.1">
    <property type="nucleotide sequence ID" value="NZ_CP047647.1"/>
</dbReference>
<dbReference type="AlphaFoldDB" id="A0A7L5A315"/>
<reference evidence="1 2" key="1">
    <citation type="submission" date="2019-09" db="EMBL/GenBank/DDBJ databases">
        <title>Genome sequence of Hymenobacter sp. M3.</title>
        <authorList>
            <person name="Srinivasan S."/>
        </authorList>
    </citation>
    <scope>NUCLEOTIDE SEQUENCE [LARGE SCALE GENOMIC DNA]</scope>
    <source>
        <strain evidence="1 2">M3</strain>
    </source>
</reference>
<organism evidence="1 2">
    <name type="scientific">Hymenobacter busanensis</name>
    <dbReference type="NCBI Taxonomy" id="2607656"/>
    <lineage>
        <taxon>Bacteria</taxon>
        <taxon>Pseudomonadati</taxon>
        <taxon>Bacteroidota</taxon>
        <taxon>Cytophagia</taxon>
        <taxon>Cytophagales</taxon>
        <taxon>Hymenobacteraceae</taxon>
        <taxon>Hymenobacter</taxon>
    </lineage>
</organism>
<evidence type="ECO:0000313" key="2">
    <source>
        <dbReference type="Proteomes" id="UP000326380"/>
    </source>
</evidence>
<evidence type="ECO:0000313" key="1">
    <source>
        <dbReference type="EMBL" id="KAA9327094.1"/>
    </source>
</evidence>
<protein>
    <submittedName>
        <fullName evidence="1">Uncharacterized protein</fullName>
    </submittedName>
</protein>
<name>A0A7L5A315_9BACT</name>
<dbReference type="Proteomes" id="UP000326380">
    <property type="component" value="Unassembled WGS sequence"/>
</dbReference>
<sequence>MDIQHIIAHFEQLSEEEQTKEIYAHYGLALYFGQAAEQQVAHMLIFDKLFQVKPETGEQYTALFEEYAAATKPAGLLAIEAQMAYQLADADRDELQQVLMLREYLAGSYFKIHAALVLQPEGKRRLLSDFTAVQNRSRALHARLQQYQREYVERTGVEPELMQQTWATVVRDAQRVLAAQAGVA</sequence>
<proteinExistence type="predicted"/>
<comment type="caution">
    <text evidence="1">The sequence shown here is derived from an EMBL/GenBank/DDBJ whole genome shotgun (WGS) entry which is preliminary data.</text>
</comment>
<accession>A0A7L5A315</accession>
<dbReference type="EMBL" id="VTWU01000007">
    <property type="protein sequence ID" value="KAA9327094.1"/>
    <property type="molecule type" value="Genomic_DNA"/>
</dbReference>
<gene>
    <name evidence="1" type="ORF">F0P96_17805</name>
</gene>
<keyword evidence="2" id="KW-1185">Reference proteome</keyword>